<evidence type="ECO:0000256" key="1">
    <source>
        <dbReference type="ARBA" id="ARBA00004921"/>
    </source>
</evidence>
<keyword evidence="7" id="KW-1185">Reference proteome</keyword>
<evidence type="ECO:0000256" key="4">
    <source>
        <dbReference type="ARBA" id="ARBA00023277"/>
    </source>
</evidence>
<dbReference type="GO" id="GO:0009051">
    <property type="term" value="P:pentose-phosphate shunt, oxidative branch"/>
    <property type="evidence" value="ECO:0007669"/>
    <property type="project" value="TreeGrafter"/>
</dbReference>
<reference evidence="6 7" key="1">
    <citation type="journal article" date="2014" name="Int. J. Syst. Evol. Microbiol.">
        <title>Jeotgalibaca dankookensis gen. nov., sp. nov., a member of the family Carnobacteriaceae, isolated from seujeot (Korean traditional food).</title>
        <authorList>
            <person name="Lee D.G."/>
            <person name="Trujillo M.E."/>
            <person name="Kang H."/>
            <person name="Ahn T.Y."/>
        </authorList>
    </citation>
    <scope>NUCLEOTIDE SEQUENCE [LARGE SCALE GENOMIC DNA]</scope>
    <source>
        <strain evidence="6 7">EX-07</strain>
    </source>
</reference>
<dbReference type="GO" id="GO:0006006">
    <property type="term" value="P:glucose metabolic process"/>
    <property type="evidence" value="ECO:0007669"/>
    <property type="project" value="InterPro"/>
</dbReference>
<protein>
    <submittedName>
        <fullName evidence="6">Glucose-6-phosphate 1-dehydrogenase</fullName>
        <ecNumber evidence="6">1.1.1.49</ecNumber>
    </submittedName>
</protein>
<feature type="domain" description="Glucose-6-phosphate dehydrogenase C-terminal" evidence="5">
    <location>
        <begin position="14"/>
        <end position="303"/>
    </location>
</feature>
<dbReference type="GO" id="GO:0005829">
    <property type="term" value="C:cytosol"/>
    <property type="evidence" value="ECO:0007669"/>
    <property type="project" value="TreeGrafter"/>
</dbReference>
<dbReference type="Gene3D" id="3.30.360.10">
    <property type="entry name" value="Dihydrodipicolinate Reductase, domain 2"/>
    <property type="match status" value="1"/>
</dbReference>
<keyword evidence="4" id="KW-0119">Carbohydrate metabolism</keyword>
<dbReference type="KEGG" id="jda:BW727_100834"/>
<comment type="pathway">
    <text evidence="1">Carbohydrate degradation.</text>
</comment>
<dbReference type="PRINTS" id="PR00079">
    <property type="entry name" value="G6PDHDRGNASE"/>
</dbReference>
<accession>A0A1S6INU6</accession>
<keyword evidence="3 6" id="KW-0560">Oxidoreductase</keyword>
<organism evidence="6 7">
    <name type="scientific">Jeotgalibaca dankookensis</name>
    <dbReference type="NCBI Taxonomy" id="708126"/>
    <lineage>
        <taxon>Bacteria</taxon>
        <taxon>Bacillati</taxon>
        <taxon>Bacillota</taxon>
        <taxon>Bacilli</taxon>
        <taxon>Lactobacillales</taxon>
        <taxon>Carnobacteriaceae</taxon>
        <taxon>Jeotgalibaca</taxon>
    </lineage>
</organism>
<evidence type="ECO:0000313" key="7">
    <source>
        <dbReference type="Proteomes" id="UP000188993"/>
    </source>
</evidence>
<sequence length="312" mass="35955">MDHFPGMDFIQNILATRFYNPLIEGIWNNQFISNVQISLPEKLSIGSRGSYYDENGVLFDMFQNHLLQILSLVAMELPDELTTDKIHTNKLDALKNVPTFKEEEVGQKVVRGQYQADSEGKYNSYRSEEDIPRDSQTSTYVAAELKVDTPRWEGVPFYLRTGKALIEDYTAIDILFKSTESIDADVATRLTFMAEPPKGLSLVINQKMPNNQYEPISTFLGPDTTTFEDKYIAHPYENMLQDALAGIRTYFPTFEEIKEQWRITDSIVAGWEKQTKPHFPNYRANTFGPYEAEALLDKNNHVWVKRPNLEKE</sequence>
<proteinExistence type="predicted"/>
<name>A0A1S6INU6_9LACT</name>
<evidence type="ECO:0000259" key="5">
    <source>
        <dbReference type="Pfam" id="PF02781"/>
    </source>
</evidence>
<dbReference type="EMBL" id="CP019728">
    <property type="protein sequence ID" value="AQS53227.1"/>
    <property type="molecule type" value="Genomic_DNA"/>
</dbReference>
<dbReference type="STRING" id="708126.BW727_100834"/>
<dbReference type="InterPro" id="IPR001282">
    <property type="entry name" value="G6P_DH"/>
</dbReference>
<dbReference type="AlphaFoldDB" id="A0A1S6INU6"/>
<dbReference type="Pfam" id="PF02781">
    <property type="entry name" value="G6PD_C"/>
    <property type="match status" value="1"/>
</dbReference>
<dbReference type="PANTHER" id="PTHR23429:SF0">
    <property type="entry name" value="GLUCOSE-6-PHOSPHATE 1-DEHYDROGENASE"/>
    <property type="match status" value="1"/>
</dbReference>
<dbReference type="Proteomes" id="UP000188993">
    <property type="component" value="Chromosome"/>
</dbReference>
<dbReference type="InterPro" id="IPR022675">
    <property type="entry name" value="G6P_DH_C"/>
</dbReference>
<dbReference type="EC" id="1.1.1.49" evidence="6"/>
<evidence type="ECO:0000313" key="6">
    <source>
        <dbReference type="EMBL" id="AQS53227.1"/>
    </source>
</evidence>
<evidence type="ECO:0000256" key="2">
    <source>
        <dbReference type="ARBA" id="ARBA00022857"/>
    </source>
</evidence>
<dbReference type="GO" id="GO:0004345">
    <property type="term" value="F:glucose-6-phosphate dehydrogenase activity"/>
    <property type="evidence" value="ECO:0007669"/>
    <property type="project" value="UniProtKB-EC"/>
</dbReference>
<dbReference type="GO" id="GO:0050661">
    <property type="term" value="F:NADP binding"/>
    <property type="evidence" value="ECO:0007669"/>
    <property type="project" value="InterPro"/>
</dbReference>
<dbReference type="PANTHER" id="PTHR23429">
    <property type="entry name" value="GLUCOSE-6-PHOSPHATE 1-DEHYDROGENASE G6PD"/>
    <property type="match status" value="1"/>
</dbReference>
<dbReference type="SUPFAM" id="SSF55347">
    <property type="entry name" value="Glyceraldehyde-3-phosphate dehydrogenase-like, C-terminal domain"/>
    <property type="match status" value="1"/>
</dbReference>
<keyword evidence="2" id="KW-0521">NADP</keyword>
<gene>
    <name evidence="6" type="primary">zwf_2</name>
    <name evidence="6" type="ORF">BW727_100834</name>
</gene>
<evidence type="ECO:0000256" key="3">
    <source>
        <dbReference type="ARBA" id="ARBA00023002"/>
    </source>
</evidence>